<evidence type="ECO:0000256" key="1">
    <source>
        <dbReference type="SAM" id="MobiDB-lite"/>
    </source>
</evidence>
<proteinExistence type="predicted"/>
<accession>A0A8S3RBL0</accession>
<comment type="caution">
    <text evidence="2">The sequence shown here is derived from an EMBL/GenBank/DDBJ whole genome shotgun (WGS) entry which is preliminary data.</text>
</comment>
<evidence type="ECO:0000313" key="3">
    <source>
        <dbReference type="Proteomes" id="UP000683360"/>
    </source>
</evidence>
<dbReference type="PANTHER" id="PTHR33198">
    <property type="entry name" value="ANK_REP_REGION DOMAIN-CONTAINING PROTEIN-RELATED"/>
    <property type="match status" value="1"/>
</dbReference>
<name>A0A8S3RBL0_MYTED</name>
<dbReference type="EMBL" id="CAJPWZ010000944">
    <property type="protein sequence ID" value="CAG2204332.1"/>
    <property type="molecule type" value="Genomic_DNA"/>
</dbReference>
<feature type="compositionally biased region" description="Basic residues" evidence="1">
    <location>
        <begin position="208"/>
        <end position="218"/>
    </location>
</feature>
<protein>
    <recommendedName>
        <fullName evidence="4">Retrotransposon gag domain-containing protein</fullName>
    </recommendedName>
</protein>
<dbReference type="Proteomes" id="UP000683360">
    <property type="component" value="Unassembled WGS sequence"/>
</dbReference>
<dbReference type="PANTHER" id="PTHR33198:SF20">
    <property type="entry name" value="RETROTRANSPOSON GAG DOMAIN-CONTAINING PROTEIN"/>
    <property type="match status" value="1"/>
</dbReference>
<feature type="region of interest" description="Disordered" evidence="1">
    <location>
        <begin position="179"/>
        <end position="218"/>
    </location>
</feature>
<keyword evidence="3" id="KW-1185">Reference proteome</keyword>
<gene>
    <name evidence="2" type="ORF">MEDL_18789</name>
</gene>
<evidence type="ECO:0000313" key="2">
    <source>
        <dbReference type="EMBL" id="CAG2204332.1"/>
    </source>
</evidence>
<dbReference type="AlphaFoldDB" id="A0A8S3RBL0"/>
<evidence type="ECO:0008006" key="4">
    <source>
        <dbReference type="Google" id="ProtNLM"/>
    </source>
</evidence>
<sequence>MESTLGSTPKMDWESGDLPTEWKTFKQHVQFMFEGPLKAKNEETKRNYLMIWVGNKGRDIYSTWNLQVAEAKLLKTYYEKFENYVKPKSNKLYARYKFTTRKQSDVETFEQFVTDLRILINDCDYQQKEEMLRDQIVFTVKSQKIREKLINEGSDLTLEKAIDIARTYELSKQQLRSMNGEDTSIHALKKKPSAHTSSRREEYVSKKYNSHRNSNSRK</sequence>
<dbReference type="OrthoDB" id="5984808at2759"/>
<reference evidence="2" key="1">
    <citation type="submission" date="2021-03" db="EMBL/GenBank/DDBJ databases">
        <authorList>
            <person name="Bekaert M."/>
        </authorList>
    </citation>
    <scope>NUCLEOTIDE SEQUENCE</scope>
</reference>
<organism evidence="2 3">
    <name type="scientific">Mytilus edulis</name>
    <name type="common">Blue mussel</name>
    <dbReference type="NCBI Taxonomy" id="6550"/>
    <lineage>
        <taxon>Eukaryota</taxon>
        <taxon>Metazoa</taxon>
        <taxon>Spiralia</taxon>
        <taxon>Lophotrochozoa</taxon>
        <taxon>Mollusca</taxon>
        <taxon>Bivalvia</taxon>
        <taxon>Autobranchia</taxon>
        <taxon>Pteriomorphia</taxon>
        <taxon>Mytilida</taxon>
        <taxon>Mytiloidea</taxon>
        <taxon>Mytilidae</taxon>
        <taxon>Mytilinae</taxon>
        <taxon>Mytilus</taxon>
    </lineage>
</organism>